<sequence length="68" mass="7851">MVFLEGQATVLWSLRKVYTLSFKIGYLAKPLEAESSLGGCTCFLRLVILTSHLKDNHLRMLFFQICWL</sequence>
<reference evidence="2" key="1">
    <citation type="journal article" date="2022" name="Mol. Ecol. Resour.">
        <title>The genomes of chicory, endive, great burdock and yacon provide insights into Asteraceae palaeo-polyploidization history and plant inulin production.</title>
        <authorList>
            <person name="Fan W."/>
            <person name="Wang S."/>
            <person name="Wang H."/>
            <person name="Wang A."/>
            <person name="Jiang F."/>
            <person name="Liu H."/>
            <person name="Zhao H."/>
            <person name="Xu D."/>
            <person name="Zhang Y."/>
        </authorList>
    </citation>
    <scope>NUCLEOTIDE SEQUENCE [LARGE SCALE GENOMIC DNA]</scope>
    <source>
        <strain evidence="2">cv. Yunnan</strain>
    </source>
</reference>
<comment type="caution">
    <text evidence="1">The sequence shown here is derived from an EMBL/GenBank/DDBJ whole genome shotgun (WGS) entry which is preliminary data.</text>
</comment>
<reference evidence="1 2" key="2">
    <citation type="journal article" date="2022" name="Mol. Ecol. Resour.">
        <title>The genomes of chicory, endive, great burdock and yacon provide insights into Asteraceae paleo-polyploidization history and plant inulin production.</title>
        <authorList>
            <person name="Fan W."/>
            <person name="Wang S."/>
            <person name="Wang H."/>
            <person name="Wang A."/>
            <person name="Jiang F."/>
            <person name="Liu H."/>
            <person name="Zhao H."/>
            <person name="Xu D."/>
            <person name="Zhang Y."/>
        </authorList>
    </citation>
    <scope>NUCLEOTIDE SEQUENCE [LARGE SCALE GENOMIC DNA]</scope>
    <source>
        <strain evidence="2">cv. Yunnan</strain>
        <tissue evidence="1">Leaves</tissue>
    </source>
</reference>
<keyword evidence="2" id="KW-1185">Reference proteome</keyword>
<evidence type="ECO:0000313" key="2">
    <source>
        <dbReference type="Proteomes" id="UP001056120"/>
    </source>
</evidence>
<dbReference type="EMBL" id="CM042037">
    <property type="protein sequence ID" value="KAI3741882.1"/>
    <property type="molecule type" value="Genomic_DNA"/>
</dbReference>
<name>A0ACB9D6F4_9ASTR</name>
<protein>
    <submittedName>
        <fullName evidence="1">Uncharacterized protein</fullName>
    </submittedName>
</protein>
<organism evidence="1 2">
    <name type="scientific">Smallanthus sonchifolius</name>
    <dbReference type="NCBI Taxonomy" id="185202"/>
    <lineage>
        <taxon>Eukaryota</taxon>
        <taxon>Viridiplantae</taxon>
        <taxon>Streptophyta</taxon>
        <taxon>Embryophyta</taxon>
        <taxon>Tracheophyta</taxon>
        <taxon>Spermatophyta</taxon>
        <taxon>Magnoliopsida</taxon>
        <taxon>eudicotyledons</taxon>
        <taxon>Gunneridae</taxon>
        <taxon>Pentapetalae</taxon>
        <taxon>asterids</taxon>
        <taxon>campanulids</taxon>
        <taxon>Asterales</taxon>
        <taxon>Asteraceae</taxon>
        <taxon>Asteroideae</taxon>
        <taxon>Heliantheae alliance</taxon>
        <taxon>Millerieae</taxon>
        <taxon>Smallanthus</taxon>
    </lineage>
</organism>
<proteinExistence type="predicted"/>
<accession>A0ACB9D6F4</accession>
<gene>
    <name evidence="1" type="ORF">L1987_59560</name>
</gene>
<evidence type="ECO:0000313" key="1">
    <source>
        <dbReference type="EMBL" id="KAI3741882.1"/>
    </source>
</evidence>
<dbReference type="Proteomes" id="UP001056120">
    <property type="component" value="Linkage Group LG20"/>
</dbReference>